<dbReference type="Pfam" id="PF02575">
    <property type="entry name" value="YbaB_DNA_bd"/>
    <property type="match status" value="1"/>
</dbReference>
<gene>
    <name evidence="4" type="ORF">BSOLF_2762</name>
</gene>
<dbReference type="NCBIfam" id="TIGR00103">
    <property type="entry name" value="DNA_YbaB_EbfC"/>
    <property type="match status" value="1"/>
</dbReference>
<organism evidence="4 5">
    <name type="scientific">Candidatus Carbonibacillus altaicus</name>
    <dbReference type="NCBI Taxonomy" id="2163959"/>
    <lineage>
        <taxon>Bacteria</taxon>
        <taxon>Bacillati</taxon>
        <taxon>Bacillota</taxon>
        <taxon>Bacilli</taxon>
        <taxon>Bacillales</taxon>
        <taxon>Candidatus Carbonibacillus</taxon>
    </lineage>
</organism>
<sequence length="102" mass="11089">MNMQNMMKQVKKMQQEMEKAQEALKHKTVTGTAGGGAVQVEMNGHKEVLSIKLKQEVVDPEDLSMLEDLLVLAVNDALAKVDALAQEDLGKITGGLKLPGLF</sequence>
<proteinExistence type="inferred from homology"/>
<protein>
    <recommendedName>
        <fullName evidence="2">Nucleoid-associated protein BSOLF_2762</fullName>
    </recommendedName>
</protein>
<dbReference type="PANTHER" id="PTHR33449">
    <property type="entry name" value="NUCLEOID-ASSOCIATED PROTEIN YBAB"/>
    <property type="match status" value="1"/>
</dbReference>
<dbReference type="Proteomes" id="UP000244338">
    <property type="component" value="Unassembled WGS sequence"/>
</dbReference>
<dbReference type="InterPro" id="IPR036894">
    <property type="entry name" value="YbaB-like_sf"/>
</dbReference>
<comment type="subunit">
    <text evidence="2">Homodimer.</text>
</comment>
<evidence type="ECO:0000256" key="2">
    <source>
        <dbReference type="HAMAP-Rule" id="MF_00274"/>
    </source>
</evidence>
<dbReference type="EMBL" id="PEBX01000021">
    <property type="protein sequence ID" value="PTQ56711.1"/>
    <property type="molecule type" value="Genomic_DNA"/>
</dbReference>
<dbReference type="HAMAP" id="MF_00274">
    <property type="entry name" value="DNA_YbaB_EbfC"/>
    <property type="match status" value="1"/>
</dbReference>
<comment type="similarity">
    <text evidence="2">Belongs to the YbaB/EbfC family.</text>
</comment>
<reference evidence="5" key="1">
    <citation type="journal article" date="2018" name="Sci. Rep.">
        <title>Lignite coal burning seam in the remote Altai Mountains harbors a hydrogen-driven thermophilic microbial community.</title>
        <authorList>
            <person name="Kadnikov V.V."/>
            <person name="Mardanov A.V."/>
            <person name="Ivasenko D.A."/>
            <person name="Antsiferov D.V."/>
            <person name="Beletsky A.V."/>
            <person name="Karnachuk O.V."/>
            <person name="Ravin N.V."/>
        </authorList>
    </citation>
    <scope>NUCLEOTIDE SEQUENCE [LARGE SCALE GENOMIC DNA]</scope>
</reference>
<dbReference type="SUPFAM" id="SSF82607">
    <property type="entry name" value="YbaB-like"/>
    <property type="match status" value="1"/>
</dbReference>
<evidence type="ECO:0000313" key="4">
    <source>
        <dbReference type="EMBL" id="PTQ56711.1"/>
    </source>
</evidence>
<keyword evidence="2" id="KW-0963">Cytoplasm</keyword>
<name>A0A2R6Y224_9BACL</name>
<dbReference type="AlphaFoldDB" id="A0A2R6Y224"/>
<dbReference type="GO" id="GO:0005829">
    <property type="term" value="C:cytosol"/>
    <property type="evidence" value="ECO:0007669"/>
    <property type="project" value="TreeGrafter"/>
</dbReference>
<comment type="subcellular location">
    <subcellularLocation>
        <location evidence="2">Cytoplasm</location>
        <location evidence="2">Nucleoid</location>
    </subcellularLocation>
</comment>
<evidence type="ECO:0000256" key="1">
    <source>
        <dbReference type="ARBA" id="ARBA00023125"/>
    </source>
</evidence>
<dbReference type="GO" id="GO:0003677">
    <property type="term" value="F:DNA binding"/>
    <property type="evidence" value="ECO:0007669"/>
    <property type="project" value="UniProtKB-UniRule"/>
</dbReference>
<dbReference type="Gene3D" id="3.30.1310.10">
    <property type="entry name" value="Nucleoid-associated protein YbaB-like domain"/>
    <property type="match status" value="1"/>
</dbReference>
<evidence type="ECO:0000256" key="3">
    <source>
        <dbReference type="SAM" id="MobiDB-lite"/>
    </source>
</evidence>
<feature type="region of interest" description="Disordered" evidence="3">
    <location>
        <begin position="1"/>
        <end position="28"/>
    </location>
</feature>
<dbReference type="GO" id="GO:0043590">
    <property type="term" value="C:bacterial nucleoid"/>
    <property type="evidence" value="ECO:0007669"/>
    <property type="project" value="UniProtKB-UniRule"/>
</dbReference>
<keyword evidence="1 2" id="KW-0238">DNA-binding</keyword>
<feature type="compositionally biased region" description="Basic and acidic residues" evidence="3">
    <location>
        <begin position="13"/>
        <end position="25"/>
    </location>
</feature>
<comment type="function">
    <text evidence="2">Binds to DNA and alters its conformation. May be involved in regulation of gene expression, nucleoid organization and DNA protection.</text>
</comment>
<dbReference type="PANTHER" id="PTHR33449:SF1">
    <property type="entry name" value="NUCLEOID-ASSOCIATED PROTEIN YBAB"/>
    <property type="match status" value="1"/>
</dbReference>
<dbReference type="PIRSF" id="PIRSF004555">
    <property type="entry name" value="UCP004555"/>
    <property type="match status" value="1"/>
</dbReference>
<dbReference type="InterPro" id="IPR004401">
    <property type="entry name" value="YbaB/EbfC"/>
</dbReference>
<accession>A0A2R6Y224</accession>
<comment type="caution">
    <text evidence="4">The sequence shown here is derived from an EMBL/GenBank/DDBJ whole genome shotgun (WGS) entry which is preliminary data.</text>
</comment>
<evidence type="ECO:0000313" key="5">
    <source>
        <dbReference type="Proteomes" id="UP000244338"/>
    </source>
</evidence>